<dbReference type="InterPro" id="IPR036873">
    <property type="entry name" value="Rhodanese-like_dom_sf"/>
</dbReference>
<dbReference type="eggNOG" id="ENOG502RREI">
    <property type="taxonomic scope" value="Eukaryota"/>
</dbReference>
<dbReference type="HOGENOM" id="CLU_937978_0_0_1"/>
<reference evidence="4 5" key="2">
    <citation type="journal article" date="2007" name="Science">
        <title>The Chlamydomonas genome reveals the evolution of key animal and plant functions.</title>
        <authorList>
            <person name="Merchant S.S."/>
            <person name="Prochnik S.E."/>
            <person name="Vallon O."/>
            <person name="Harris E.H."/>
            <person name="Karpowicz S.J."/>
            <person name="Witman G.B."/>
            <person name="Terry A."/>
            <person name="Salamov A."/>
            <person name="Fritz-Laylin L.K."/>
            <person name="Marechal-Drouard L."/>
            <person name="Marshall W.F."/>
            <person name="Qu L.H."/>
            <person name="Nelson D.R."/>
            <person name="Sanderfoot A.A."/>
            <person name="Spalding M.H."/>
            <person name="Kapitonov V.V."/>
            <person name="Ren Q."/>
            <person name="Ferris P."/>
            <person name="Lindquist E."/>
            <person name="Shapiro H."/>
            <person name="Lucas S.M."/>
            <person name="Grimwood J."/>
            <person name="Schmutz J."/>
            <person name="Cardol P."/>
            <person name="Cerutti H."/>
            <person name="Chanfreau G."/>
            <person name="Chen C.L."/>
            <person name="Cognat V."/>
            <person name="Croft M.T."/>
            <person name="Dent R."/>
            <person name="Dutcher S."/>
            <person name="Fernandez E."/>
            <person name="Fukuzawa H."/>
            <person name="Gonzalez-Ballester D."/>
            <person name="Gonzalez-Halphen D."/>
            <person name="Hallmann A."/>
            <person name="Hanikenne M."/>
            <person name="Hippler M."/>
            <person name="Inwood W."/>
            <person name="Jabbari K."/>
            <person name="Kalanon M."/>
            <person name="Kuras R."/>
            <person name="Lefebvre P.A."/>
            <person name="Lemaire S.D."/>
            <person name="Lobanov A.V."/>
            <person name="Lohr M."/>
            <person name="Manuell A."/>
            <person name="Meier I."/>
            <person name="Mets L."/>
            <person name="Mittag M."/>
            <person name="Mittelmeier T."/>
            <person name="Moroney J.V."/>
            <person name="Moseley J."/>
            <person name="Napoli C."/>
            <person name="Nedelcu A.M."/>
            <person name="Niyogi K."/>
            <person name="Novoselov S.V."/>
            <person name="Paulsen I.T."/>
            <person name="Pazour G."/>
            <person name="Purton S."/>
            <person name="Ral J.P."/>
            <person name="Riano-Pachon D.M."/>
            <person name="Riekhof W."/>
            <person name="Rymarquis L."/>
            <person name="Schroda M."/>
            <person name="Stern D."/>
            <person name="Umen J."/>
            <person name="Willows R."/>
            <person name="Wilson N."/>
            <person name="Zimmer S.L."/>
            <person name="Allmer J."/>
            <person name="Balk J."/>
            <person name="Bisova K."/>
            <person name="Chen C.J."/>
            <person name="Elias M."/>
            <person name="Gendler K."/>
            <person name="Hauser C."/>
            <person name="Lamb M.R."/>
            <person name="Ledford H."/>
            <person name="Long J.C."/>
            <person name="Minagawa J."/>
            <person name="Page M.D."/>
            <person name="Pan J."/>
            <person name="Pootakham W."/>
            <person name="Roje S."/>
            <person name="Rose A."/>
            <person name="Stahlberg E."/>
            <person name="Terauchi A.M."/>
            <person name="Yang P."/>
            <person name="Ball S."/>
            <person name="Bowler C."/>
            <person name="Dieckmann C.L."/>
            <person name="Gladyshev V.N."/>
            <person name="Green P."/>
            <person name="Jorgensen R."/>
            <person name="Mayfield S."/>
            <person name="Mueller-Roeber B."/>
            <person name="Rajamani S."/>
            <person name="Sayre R.T."/>
            <person name="Brokstein P."/>
            <person name="Dubchak I."/>
            <person name="Goodstein D."/>
            <person name="Hornick L."/>
            <person name="Huang Y.W."/>
            <person name="Jhaveri J."/>
            <person name="Luo Y."/>
            <person name="Martinez D."/>
            <person name="Ngau W.C."/>
            <person name="Otillar B."/>
            <person name="Poliakov A."/>
            <person name="Porter A."/>
            <person name="Szajkowski L."/>
            <person name="Werner G."/>
            <person name="Zhou K."/>
            <person name="Grigoriev I.V."/>
            <person name="Rokhsar D.S."/>
            <person name="Grossman A.R."/>
        </authorList>
    </citation>
    <scope>NUCLEOTIDE SEQUENCE [LARGE SCALE GENOMIC DNA]</scope>
    <source>
        <strain evidence="5">CC-503</strain>
        <strain evidence="4">CC-503 cw92 mt+</strain>
    </source>
</reference>
<dbReference type="EMBL" id="AY207494">
    <property type="protein sequence ID" value="AAO32617.1"/>
    <property type="molecule type" value="Genomic_DNA"/>
</dbReference>
<dbReference type="AlphaFoldDB" id="Q84X77"/>
<dbReference type="STRING" id="3055.Q84X77"/>
<dbReference type="Gramene" id="PNW85080">
    <property type="protein sequence ID" value="PNW85080"/>
    <property type="gene ID" value="CHLRE_03g170800v5"/>
</dbReference>
<dbReference type="PROSITE" id="PS50206">
    <property type="entry name" value="RHODANESE_3"/>
    <property type="match status" value="1"/>
</dbReference>
<evidence type="ECO:0000256" key="1">
    <source>
        <dbReference type="SAM" id="MobiDB-lite"/>
    </source>
</evidence>
<dbReference type="GeneID" id="5728939"/>
<dbReference type="InterPro" id="IPR001763">
    <property type="entry name" value="Rhodanese-like_dom"/>
</dbReference>
<evidence type="ECO:0000313" key="5">
    <source>
        <dbReference type="Proteomes" id="UP000006906"/>
    </source>
</evidence>
<feature type="domain" description="Rhodanese" evidence="2">
    <location>
        <begin position="171"/>
        <end position="266"/>
    </location>
</feature>
<gene>
    <name evidence="4" type="ORF">CHLRE_03g170800v5</name>
</gene>
<dbReference type="RefSeq" id="XP_001703484.1">
    <property type="nucleotide sequence ID" value="XM_001703432.2"/>
</dbReference>
<evidence type="ECO:0000313" key="3">
    <source>
        <dbReference type="EMBL" id="AAO32617.1"/>
    </source>
</evidence>
<dbReference type="PANTHER" id="PTHR43031">
    <property type="entry name" value="FAD-DEPENDENT OXIDOREDUCTASE"/>
    <property type="match status" value="1"/>
</dbReference>
<dbReference type="CDD" id="cd00158">
    <property type="entry name" value="RHOD"/>
    <property type="match status" value="1"/>
</dbReference>
<feature type="region of interest" description="Disordered" evidence="1">
    <location>
        <begin position="260"/>
        <end position="297"/>
    </location>
</feature>
<reference evidence="4" key="3">
    <citation type="submission" date="2017-07" db="EMBL/GenBank/DDBJ databases">
        <title>WGS assembly of Chlamydomonas reinhardtii.</title>
        <authorList>
            <consortium name="Chlamydomonas Annotation Team"/>
            <consortium name="JGI Annotation Team"/>
            <person name="Merchant S.S."/>
            <person name="Prochnik S.E."/>
            <person name="Vallon O."/>
            <person name="Harris E.H."/>
            <person name="Karpowicz S.J."/>
            <person name="Witman G.B."/>
            <person name="Terry A."/>
            <person name="Salamov A."/>
            <person name="Fritz-Laylin L.K."/>
            <person name="Marechal-Drouard L."/>
            <person name="Marshall W.F."/>
            <person name="Qu L.H."/>
            <person name="Nelson D.R."/>
            <person name="Sanderfoot A.A."/>
            <person name="Spalding M.H."/>
            <person name="Kapitonov V.V."/>
            <person name="Ren Q."/>
            <person name="Ferris P."/>
            <person name="Lindquist E."/>
            <person name="Shapiro H."/>
            <person name="Lucas S.M."/>
            <person name="Grimwood J."/>
            <person name="Schmutz J."/>
            <person name="Grigoriev I.V."/>
            <person name="Rokhsar D.S."/>
        </authorList>
    </citation>
    <scope>NUCLEOTIDE SEQUENCE</scope>
    <source>
        <strain evidence="4">CC-503 cw92 mt+</strain>
    </source>
</reference>
<reference evidence="3" key="1">
    <citation type="journal article" date="2003" name="J. Eukaryot. Microbiol.">
        <title>Analysis of Chlamydomonas reinhardtii genome structure using large-scale sequencing of regions on linkage groups I and III.</title>
        <authorList>
            <person name="Li J.B."/>
            <person name="Lin S."/>
            <person name="Jia H."/>
            <person name="Wu H."/>
            <person name="Roe B.A."/>
            <person name="Kulp D."/>
            <person name="Stormo G.D."/>
            <person name="Dutcher S.K."/>
        </authorList>
    </citation>
    <scope>NUCLEOTIDE SEQUENCE</scope>
</reference>
<organism evidence="3">
    <name type="scientific">Chlamydomonas reinhardtii</name>
    <name type="common">Chlamydomonas smithii</name>
    <dbReference type="NCBI Taxonomy" id="3055"/>
    <lineage>
        <taxon>Eukaryota</taxon>
        <taxon>Viridiplantae</taxon>
        <taxon>Chlorophyta</taxon>
        <taxon>core chlorophytes</taxon>
        <taxon>Chlorophyceae</taxon>
        <taxon>CS clade</taxon>
        <taxon>Chlamydomonadales</taxon>
        <taxon>Chlamydomonadaceae</taxon>
        <taxon>Chlamydomonas</taxon>
    </lineage>
</organism>
<accession>Q84X77</accession>
<evidence type="ECO:0000313" key="4">
    <source>
        <dbReference type="EMBL" id="PNW85080.1"/>
    </source>
</evidence>
<dbReference type="EMBL" id="CM008964">
    <property type="protein sequence ID" value="PNW85080.1"/>
    <property type="molecule type" value="Genomic_DNA"/>
</dbReference>
<proteinExistence type="predicted"/>
<dbReference type="InterPro" id="IPR050229">
    <property type="entry name" value="GlpE_sulfurtransferase"/>
</dbReference>
<dbReference type="Proteomes" id="UP000006906">
    <property type="component" value="Chromosome 3"/>
</dbReference>
<dbReference type="PANTHER" id="PTHR43031:SF1">
    <property type="entry name" value="PYRIDINE NUCLEOTIDE-DISULPHIDE OXIDOREDUCTASE"/>
    <property type="match status" value="1"/>
</dbReference>
<sequence length="297" mass="30548">MASSSLRFKASPSAGMSAVGPVHPRRLVSICRRPVVARVAEMTNGNGLHNAERAIDVSTMLKDWNPLTGTHLVAWGSDSDDETGSQLMELPAAGAAPEYAPSWEDTVLGSGLESQPWIDYRYDSDGEEVGVAVRPGARAGEVAAAGPSNAYSAEGGFQEVPPHELAERLATGQVALVLDVRSREDWEAEGHIAGAVCLPLDPELSQAVRAGELDEYRTRPVVVVCATGRRSAQAAVRLSKVFGFTHVTNAAGGMAAWQAAGGQVQRSPPRPAGGSSAGGCGCGSSGGGGGGCKSGSK</sequence>
<name>Q84X77_CHLRE</name>
<dbReference type="PaxDb" id="3055-EDP06166"/>
<dbReference type="OrthoDB" id="566238at2759"/>
<dbReference type="Pfam" id="PF00581">
    <property type="entry name" value="Rhodanese"/>
    <property type="match status" value="1"/>
</dbReference>
<dbReference type="Gene3D" id="3.40.250.10">
    <property type="entry name" value="Rhodanese-like domain"/>
    <property type="match status" value="1"/>
</dbReference>
<protein>
    <submittedName>
        <fullName evidence="3">CR027 protein</fullName>
    </submittedName>
</protein>
<dbReference type="SUPFAM" id="SSF52821">
    <property type="entry name" value="Rhodanese/Cell cycle control phosphatase"/>
    <property type="match status" value="1"/>
</dbReference>
<feature type="compositionally biased region" description="Gly residues" evidence="1">
    <location>
        <begin position="275"/>
        <end position="297"/>
    </location>
</feature>
<keyword evidence="5" id="KW-1185">Reference proteome</keyword>
<dbReference type="KEGG" id="cre:CHLRE_03g170800v5"/>
<evidence type="ECO:0000259" key="2">
    <source>
        <dbReference type="PROSITE" id="PS50206"/>
    </source>
</evidence>
<dbReference type="SMART" id="SM00450">
    <property type="entry name" value="RHOD"/>
    <property type="match status" value="1"/>
</dbReference>